<proteinExistence type="predicted"/>
<dbReference type="PATRIC" id="fig|1227363.6.peg.481"/>
<evidence type="ECO:0000313" key="1">
    <source>
        <dbReference type="EMBL" id="EKW99404.1"/>
    </source>
</evidence>
<keyword evidence="2" id="KW-1185">Reference proteome</keyword>
<dbReference type="AlphaFoldDB" id="M5J801"/>
<gene>
    <name evidence="1" type="ORF">D271_02454</name>
</gene>
<dbReference type="STRING" id="1227363.D271_02454"/>
<sequence length="307" mass="34902">MQFIIQKTRRIKPMKVLLYGTEGIGKTTFASKFPDPIFIDTERSTGYIDANKLPDPDSWEMLLNEVHFAAASKPGKTLVIDTADWAEHLAKKFLLKTRGWKAIDSEGYGMKYVALENEIKKLLAELDKVIDAGMNVVLLAHTERKKQEAPEEMGSFDRHELKLERRDAALLKEWADMVLFANYKITVVTDGSSKKATGGERVLYTTHHPAWDAKNRLGLPDSLPFDYEAIREPFEKATMPPKQETSDLIPQRIRDRMQTAGLTDDDMLNIFIKGNFIPPDASLKDVSSDLWGHILRNWDKAINLLNN</sequence>
<dbReference type="InterPro" id="IPR027417">
    <property type="entry name" value="P-loop_NTPase"/>
</dbReference>
<dbReference type="EMBL" id="ANAG01000007">
    <property type="protein sequence ID" value="EKW99404.1"/>
    <property type="molecule type" value="Genomic_DNA"/>
</dbReference>
<dbReference type="Pfam" id="PF13479">
    <property type="entry name" value="AAA_24"/>
    <property type="match status" value="1"/>
</dbReference>
<protein>
    <submittedName>
        <fullName evidence="1">Phage protein</fullName>
    </submittedName>
</protein>
<accession>M5J801</accession>
<name>M5J801_9LACO</name>
<dbReference type="Gene3D" id="3.40.50.300">
    <property type="entry name" value="P-loop containing nucleotide triphosphate hydrolases"/>
    <property type="match status" value="1"/>
</dbReference>
<reference evidence="1 2" key="1">
    <citation type="journal article" date="2013" name="Genome Announc.">
        <title>Genome Sequence of Lactobacillus saerimneri 30a (Formerly Lactobacillus sp. Strain 30a), a Reference Lactic Acid Bacterium Strain Producing Biogenic Amines.</title>
        <authorList>
            <person name="Romano A."/>
            <person name="Trip H."/>
            <person name="Campbell-Sills H."/>
            <person name="Bouchez O."/>
            <person name="Sherman D."/>
            <person name="Lolkema J.S."/>
            <person name="Lucas P.M."/>
        </authorList>
    </citation>
    <scope>NUCLEOTIDE SEQUENCE [LARGE SCALE GENOMIC DNA]</scope>
    <source>
        <strain evidence="1 2">30a</strain>
    </source>
</reference>
<organism evidence="1 2">
    <name type="scientific">Ligilactobacillus saerimneri 30a</name>
    <dbReference type="NCBI Taxonomy" id="1227363"/>
    <lineage>
        <taxon>Bacteria</taxon>
        <taxon>Bacillati</taxon>
        <taxon>Bacillota</taxon>
        <taxon>Bacilli</taxon>
        <taxon>Lactobacillales</taxon>
        <taxon>Lactobacillaceae</taxon>
        <taxon>Ligilactobacillus</taxon>
    </lineage>
</organism>
<dbReference type="SUPFAM" id="SSF52540">
    <property type="entry name" value="P-loop containing nucleoside triphosphate hydrolases"/>
    <property type="match status" value="1"/>
</dbReference>
<evidence type="ECO:0000313" key="2">
    <source>
        <dbReference type="Proteomes" id="UP000011912"/>
    </source>
</evidence>
<dbReference type="Proteomes" id="UP000011912">
    <property type="component" value="Unassembled WGS sequence"/>
</dbReference>
<dbReference type="RefSeq" id="WP_009552356.1">
    <property type="nucleotide sequence ID" value="NZ_ANAG01000007.1"/>
</dbReference>
<comment type="caution">
    <text evidence="1">The sequence shown here is derived from an EMBL/GenBank/DDBJ whole genome shotgun (WGS) entry which is preliminary data.</text>
</comment>